<evidence type="ECO:0000259" key="1">
    <source>
        <dbReference type="Pfam" id="PF01978"/>
    </source>
</evidence>
<feature type="domain" description="Transcription regulator TrmB N-terminal" evidence="1">
    <location>
        <begin position="12"/>
        <end position="63"/>
    </location>
</feature>
<accession>A0A1F5KI37</accession>
<sequence>MTTNLLYSVFAQFNLNEKEISAFLELVKIGPSPVSRWASHAKTNRTSMYVMLERLLKTGLVSTFVHGNVQHVQPIAVSKISTLFDGKQREIYNTKSILNTQLPELLSLEKTNTITPKVQFYEGDLRVKAMYDEVLKERSFCAFFNPQRVKAMMANYYHKIPLTIKDNNGTARELLVHCKEAKEYKKLYESTRHKIAILPIGITFSSDTIITKDKIFLVGYGKDAIVGTEIWNKELAQTQTTLFELLWTKYSKN</sequence>
<dbReference type="InterPro" id="IPR036388">
    <property type="entry name" value="WH-like_DNA-bd_sf"/>
</dbReference>
<name>A0A1F5KI37_9BACT</name>
<gene>
    <name evidence="2" type="ORF">A3D25_00570</name>
</gene>
<evidence type="ECO:0000313" key="2">
    <source>
        <dbReference type="EMBL" id="OGE40596.1"/>
    </source>
</evidence>
<dbReference type="EMBL" id="MFDD01000008">
    <property type="protein sequence ID" value="OGE40596.1"/>
    <property type="molecule type" value="Genomic_DNA"/>
</dbReference>
<dbReference type="InterPro" id="IPR002831">
    <property type="entry name" value="Tscrpt_reg_TrmB_N"/>
</dbReference>
<protein>
    <recommendedName>
        <fullName evidence="1">Transcription regulator TrmB N-terminal domain-containing protein</fullName>
    </recommendedName>
</protein>
<reference evidence="2 3" key="1">
    <citation type="journal article" date="2016" name="Nat. Commun.">
        <title>Thousands of microbial genomes shed light on interconnected biogeochemical processes in an aquifer system.</title>
        <authorList>
            <person name="Anantharaman K."/>
            <person name="Brown C.T."/>
            <person name="Hug L.A."/>
            <person name="Sharon I."/>
            <person name="Castelle C.J."/>
            <person name="Probst A.J."/>
            <person name="Thomas B.C."/>
            <person name="Singh A."/>
            <person name="Wilkins M.J."/>
            <person name="Karaoz U."/>
            <person name="Brodie E.L."/>
            <person name="Williams K.H."/>
            <person name="Hubbard S.S."/>
            <person name="Banfield J.F."/>
        </authorList>
    </citation>
    <scope>NUCLEOTIDE SEQUENCE [LARGE SCALE GENOMIC DNA]</scope>
</reference>
<evidence type="ECO:0000313" key="3">
    <source>
        <dbReference type="Proteomes" id="UP000177328"/>
    </source>
</evidence>
<dbReference type="Proteomes" id="UP000177328">
    <property type="component" value="Unassembled WGS sequence"/>
</dbReference>
<dbReference type="Pfam" id="PF01978">
    <property type="entry name" value="TrmB"/>
    <property type="match status" value="1"/>
</dbReference>
<comment type="caution">
    <text evidence="2">The sequence shown here is derived from an EMBL/GenBank/DDBJ whole genome shotgun (WGS) entry which is preliminary data.</text>
</comment>
<organism evidence="2 3">
    <name type="scientific">Candidatus Daviesbacteria bacterium RIFCSPHIGHO2_02_FULL_43_12</name>
    <dbReference type="NCBI Taxonomy" id="1797776"/>
    <lineage>
        <taxon>Bacteria</taxon>
        <taxon>Candidatus Daviesiibacteriota</taxon>
    </lineage>
</organism>
<dbReference type="Gene3D" id="1.10.10.10">
    <property type="entry name" value="Winged helix-like DNA-binding domain superfamily/Winged helix DNA-binding domain"/>
    <property type="match status" value="1"/>
</dbReference>
<dbReference type="AlphaFoldDB" id="A0A1F5KI37"/>
<proteinExistence type="predicted"/>